<dbReference type="GO" id="GO:0042277">
    <property type="term" value="F:peptide binding"/>
    <property type="evidence" value="ECO:0007669"/>
    <property type="project" value="TreeGrafter"/>
</dbReference>
<dbReference type="GO" id="GO:0006508">
    <property type="term" value="P:proteolysis"/>
    <property type="evidence" value="ECO:0007669"/>
    <property type="project" value="InterPro"/>
</dbReference>
<dbReference type="PANTHER" id="PTHR11533">
    <property type="entry name" value="PROTEASE M1 ZINC METALLOPROTEASE"/>
    <property type="match status" value="1"/>
</dbReference>
<dbReference type="PANTHER" id="PTHR11533:SF299">
    <property type="entry name" value="AMINOPEPTIDASE"/>
    <property type="match status" value="1"/>
</dbReference>
<reference evidence="2 3" key="1">
    <citation type="journal article" date="2019" name="Philos. Trans. R. Soc. Lond., B, Biol. Sci.">
        <title>Ant behaviour and brain gene expression of defending hosts depend on the ecological success of the intruding social parasite.</title>
        <authorList>
            <person name="Kaur R."/>
            <person name="Stoldt M."/>
            <person name="Jongepier E."/>
            <person name="Feldmeyer B."/>
            <person name="Menzel F."/>
            <person name="Bornberg-Bauer E."/>
            <person name="Foitzik S."/>
        </authorList>
    </citation>
    <scope>NUCLEOTIDE SEQUENCE [LARGE SCALE GENOMIC DNA]</scope>
    <source>
        <tissue evidence="2">Whole body</tissue>
    </source>
</reference>
<dbReference type="AlphaFoldDB" id="A0A4S2L5H8"/>
<organism evidence="2 3">
    <name type="scientific">Temnothorax longispinosus</name>
    <dbReference type="NCBI Taxonomy" id="300112"/>
    <lineage>
        <taxon>Eukaryota</taxon>
        <taxon>Metazoa</taxon>
        <taxon>Ecdysozoa</taxon>
        <taxon>Arthropoda</taxon>
        <taxon>Hexapoda</taxon>
        <taxon>Insecta</taxon>
        <taxon>Pterygota</taxon>
        <taxon>Neoptera</taxon>
        <taxon>Endopterygota</taxon>
        <taxon>Hymenoptera</taxon>
        <taxon>Apocrita</taxon>
        <taxon>Aculeata</taxon>
        <taxon>Formicoidea</taxon>
        <taxon>Formicidae</taxon>
        <taxon>Myrmicinae</taxon>
        <taxon>Temnothorax</taxon>
    </lineage>
</organism>
<protein>
    <recommendedName>
        <fullName evidence="1">Aminopeptidase N-like N-terminal domain-containing protein</fullName>
    </recommendedName>
</protein>
<dbReference type="InterPro" id="IPR050344">
    <property type="entry name" value="Peptidase_M1_aminopeptidases"/>
</dbReference>
<dbReference type="GO" id="GO:0005615">
    <property type="term" value="C:extracellular space"/>
    <property type="evidence" value="ECO:0007669"/>
    <property type="project" value="TreeGrafter"/>
</dbReference>
<dbReference type="GO" id="GO:0016020">
    <property type="term" value="C:membrane"/>
    <property type="evidence" value="ECO:0007669"/>
    <property type="project" value="TreeGrafter"/>
</dbReference>
<feature type="domain" description="Aminopeptidase N-like N-terminal" evidence="1">
    <location>
        <begin position="216"/>
        <end position="286"/>
    </location>
</feature>
<evidence type="ECO:0000313" key="2">
    <source>
        <dbReference type="EMBL" id="TGZ57971.1"/>
    </source>
</evidence>
<accession>A0A4S2L5H8</accession>
<dbReference type="Gene3D" id="2.60.40.1730">
    <property type="entry name" value="tricorn interacting facor f3 domain"/>
    <property type="match status" value="1"/>
</dbReference>
<dbReference type="GO" id="GO:0043171">
    <property type="term" value="P:peptide catabolic process"/>
    <property type="evidence" value="ECO:0007669"/>
    <property type="project" value="TreeGrafter"/>
</dbReference>
<dbReference type="InterPro" id="IPR045357">
    <property type="entry name" value="Aminopeptidase_N-like_N"/>
</dbReference>
<dbReference type="GO" id="GO:0008270">
    <property type="term" value="F:zinc ion binding"/>
    <property type="evidence" value="ECO:0007669"/>
    <property type="project" value="TreeGrafter"/>
</dbReference>
<proteinExistence type="predicted"/>
<evidence type="ECO:0000313" key="3">
    <source>
        <dbReference type="Proteomes" id="UP000310200"/>
    </source>
</evidence>
<dbReference type="EMBL" id="QBLH01000084">
    <property type="protein sequence ID" value="TGZ57971.1"/>
    <property type="molecule type" value="Genomic_DNA"/>
</dbReference>
<dbReference type="Pfam" id="PF17900">
    <property type="entry name" value="Peptidase_M1_N"/>
    <property type="match status" value="1"/>
</dbReference>
<dbReference type="GO" id="GO:0070006">
    <property type="term" value="F:metalloaminopeptidase activity"/>
    <property type="evidence" value="ECO:0007669"/>
    <property type="project" value="TreeGrafter"/>
</dbReference>
<dbReference type="STRING" id="300112.A0A4S2L5H8"/>
<dbReference type="Proteomes" id="UP000310200">
    <property type="component" value="Unassembled WGS sequence"/>
</dbReference>
<comment type="caution">
    <text evidence="2">The sequence shown here is derived from an EMBL/GenBank/DDBJ whole genome shotgun (WGS) entry which is preliminary data.</text>
</comment>
<dbReference type="PRINTS" id="PR00756">
    <property type="entry name" value="ALADIPTASE"/>
</dbReference>
<dbReference type="InterPro" id="IPR001930">
    <property type="entry name" value="Peptidase_M1"/>
</dbReference>
<keyword evidence="3" id="KW-1185">Reference proteome</keyword>
<gene>
    <name evidence="2" type="ORF">DBV15_11665</name>
</gene>
<evidence type="ECO:0000259" key="1">
    <source>
        <dbReference type="Pfam" id="PF17900"/>
    </source>
</evidence>
<sequence length="329" mass="37413">MTKLVDSELGEVEENGINEMANDAISAIVKCLDDVAPNKEIVIRKEWQGKSWFSDEIHKQLQLRDMAYRAARINKCSPSPMKRDAIYDNCEASTDLIRFNKRVNVARKAAQPHSDLAISDFRVLLGNLPPISAVGVRRCDDFMTRPELLKRTTTEIEGRTKFMRRTDVAIFGDSPITCLDTEGGLIRDRLLGFHYSTSLPKAGELFHACERMAIRWEVATDLWPMEARRLFPCFDEPILQANFSILIKHPKSYKILSNMPKQKTSITEQSDMIWTHFENTSPIPTYHVSAILFSFFSSTTTLNLNQLSHIAIPSFRHDAVSNLGLISYS</sequence>
<name>A0A4S2L5H8_9HYME</name>
<dbReference type="InterPro" id="IPR042097">
    <property type="entry name" value="Aminopeptidase_N-like_N_sf"/>
</dbReference>
<dbReference type="SUPFAM" id="SSF63737">
    <property type="entry name" value="Leukotriene A4 hydrolase N-terminal domain"/>
    <property type="match status" value="1"/>
</dbReference>
<dbReference type="GO" id="GO:0005737">
    <property type="term" value="C:cytoplasm"/>
    <property type="evidence" value="ECO:0007669"/>
    <property type="project" value="TreeGrafter"/>
</dbReference>